<evidence type="ECO:0000256" key="2">
    <source>
        <dbReference type="ARBA" id="ARBA00022737"/>
    </source>
</evidence>
<reference evidence="5" key="2">
    <citation type="submission" date="2016-09" db="EMBL/GenBank/DDBJ databases">
        <authorList>
            <person name="Chen S."/>
            <person name="Walker E."/>
        </authorList>
    </citation>
    <scope>NUCLEOTIDE SEQUENCE [LARGE SCALE GENOMIC DNA]</scope>
    <source>
        <strain evidence="5">MSU</strain>
    </source>
</reference>
<organism evidence="3 5">
    <name type="scientific">Flavobacterium tructae</name>
    <dbReference type="NCBI Taxonomy" id="1114873"/>
    <lineage>
        <taxon>Bacteria</taxon>
        <taxon>Pseudomonadati</taxon>
        <taxon>Bacteroidota</taxon>
        <taxon>Flavobacteriia</taxon>
        <taxon>Flavobacteriales</taxon>
        <taxon>Flavobacteriaceae</taxon>
        <taxon>Flavobacterium</taxon>
    </lineage>
</organism>
<reference evidence="3" key="1">
    <citation type="submission" date="2016-09" db="EMBL/GenBank/DDBJ databases">
        <authorList>
            <person name="Capua I."/>
            <person name="De Benedictis P."/>
            <person name="Joannis T."/>
            <person name="Lombin L.H."/>
            <person name="Cattoli G."/>
        </authorList>
    </citation>
    <scope>NUCLEOTIDE SEQUENCE [LARGE SCALE GENOMIC DNA]</scope>
    <source>
        <strain evidence="3">MSU</strain>
    </source>
</reference>
<evidence type="ECO:0000313" key="6">
    <source>
        <dbReference type="Proteomes" id="UP000198319"/>
    </source>
</evidence>
<dbReference type="Gene3D" id="3.80.10.10">
    <property type="entry name" value="Ribonuclease Inhibitor"/>
    <property type="match status" value="1"/>
</dbReference>
<protein>
    <recommendedName>
        <fullName evidence="7">Leucine-rich repeat domain-containing protein</fullName>
    </recommendedName>
</protein>
<dbReference type="InterPro" id="IPR001611">
    <property type="entry name" value="Leu-rich_rpt"/>
</dbReference>
<evidence type="ECO:0000313" key="3">
    <source>
        <dbReference type="EMBL" id="OHT44203.1"/>
    </source>
</evidence>
<dbReference type="EMBL" id="MIKE01000025">
    <property type="protein sequence ID" value="OHT44203.1"/>
    <property type="molecule type" value="Genomic_DNA"/>
</dbReference>
<proteinExistence type="predicted"/>
<keyword evidence="2" id="KW-0677">Repeat</keyword>
<dbReference type="OrthoDB" id="1253483at2"/>
<gene>
    <name evidence="4" type="ORF">B0A71_08650</name>
    <name evidence="3" type="ORF">BHE19_14875</name>
</gene>
<evidence type="ECO:0000313" key="5">
    <source>
        <dbReference type="Proteomes" id="UP000180252"/>
    </source>
</evidence>
<keyword evidence="1" id="KW-0433">Leucine-rich repeat</keyword>
<dbReference type="PANTHER" id="PTHR46652:SF3">
    <property type="entry name" value="LEUCINE-RICH REPEAT-CONTAINING PROTEIN 9"/>
    <property type="match status" value="1"/>
</dbReference>
<comment type="caution">
    <text evidence="3">The sequence shown here is derived from an EMBL/GenBank/DDBJ whole genome shotgun (WGS) entry which is preliminary data.</text>
</comment>
<reference evidence="4 6" key="3">
    <citation type="submission" date="2016-11" db="EMBL/GenBank/DDBJ databases">
        <title>Whole genomes of Flavobacteriaceae.</title>
        <authorList>
            <person name="Stine C."/>
            <person name="Li C."/>
            <person name="Tadesse D."/>
        </authorList>
    </citation>
    <scope>NUCLEOTIDE SEQUENCE [LARGE SCALE GENOMIC DNA]</scope>
    <source>
        <strain evidence="4 6">ATCC BAA-2541</strain>
    </source>
</reference>
<dbReference type="SMART" id="SM00365">
    <property type="entry name" value="LRR_SD22"/>
    <property type="match status" value="8"/>
</dbReference>
<keyword evidence="6" id="KW-1185">Reference proteome</keyword>
<evidence type="ECO:0008006" key="7">
    <source>
        <dbReference type="Google" id="ProtNLM"/>
    </source>
</evidence>
<dbReference type="EMBL" id="MUHG01000016">
    <property type="protein sequence ID" value="OXB20115.1"/>
    <property type="molecule type" value="Genomic_DNA"/>
</dbReference>
<sequence length="391" mass="45052">MKAFIKKIENEFDIKMIKSDEAIDFENTYTIDKDGNITTLRLQEIPINSLDFLLPISDNLEDLFLQDCEINNIKSISVFKQLKKLDLSINPLSNFEGIENLINLQELNLSATDVNSDSKFENIQDLQNLCSLSLDYTKVKSIRGLEHAENLRKLNLRNTKIKGFEDIEELENINHIDLSSCFDLDFNRLALDRMKNLEKLNLSSCIVKSFEGLKKMTNLKQLLLHNASEIEKIKHLDYLENLRVLDLSETEISKIEGLEGLISLTMLNLASNKISEIEGIKNLKNLEYIDLRNNKFSAIKEDNFIGIEKECVVDIGFNDVTDYNIITRKNIKIVYNHEGAGLDLEPLSFAFGDIENIEKYCRELKKEYLNRIKEFGLCSSLSISDFNKRMI</sequence>
<dbReference type="InterPro" id="IPR025875">
    <property type="entry name" value="Leu-rich_rpt_4"/>
</dbReference>
<dbReference type="Proteomes" id="UP000198319">
    <property type="component" value="Unassembled WGS sequence"/>
</dbReference>
<dbReference type="Proteomes" id="UP000180252">
    <property type="component" value="Unassembled WGS sequence"/>
</dbReference>
<dbReference type="AlphaFoldDB" id="A0A1S1J7B8"/>
<dbReference type="RefSeq" id="WP_070908120.1">
    <property type="nucleotide sequence ID" value="NZ_MIKE01000025.1"/>
</dbReference>
<name>A0A1S1J7B8_9FLAO</name>
<accession>A0A1S1J7B8</accession>
<evidence type="ECO:0000313" key="4">
    <source>
        <dbReference type="EMBL" id="OXB20115.1"/>
    </source>
</evidence>
<dbReference type="InterPro" id="IPR032675">
    <property type="entry name" value="LRR_dom_sf"/>
</dbReference>
<dbReference type="Pfam" id="PF00560">
    <property type="entry name" value="LRR_1"/>
    <property type="match status" value="1"/>
</dbReference>
<evidence type="ECO:0000256" key="1">
    <source>
        <dbReference type="ARBA" id="ARBA00022614"/>
    </source>
</evidence>
<dbReference type="SUPFAM" id="SSF52058">
    <property type="entry name" value="L domain-like"/>
    <property type="match status" value="1"/>
</dbReference>
<dbReference type="SMART" id="SM00369">
    <property type="entry name" value="LRR_TYP"/>
    <property type="match status" value="3"/>
</dbReference>
<dbReference type="PANTHER" id="PTHR46652">
    <property type="entry name" value="LEUCINE-RICH REPEAT AND IQ DOMAIN-CONTAINING PROTEIN 1-RELATED"/>
    <property type="match status" value="1"/>
</dbReference>
<dbReference type="InterPro" id="IPR050836">
    <property type="entry name" value="SDS22/Internalin_LRR"/>
</dbReference>
<dbReference type="PROSITE" id="PS51450">
    <property type="entry name" value="LRR"/>
    <property type="match status" value="4"/>
</dbReference>
<dbReference type="Pfam" id="PF12799">
    <property type="entry name" value="LRR_4"/>
    <property type="match status" value="1"/>
</dbReference>
<dbReference type="InterPro" id="IPR003591">
    <property type="entry name" value="Leu-rich_rpt_typical-subtyp"/>
</dbReference>